<dbReference type="InterPro" id="IPR011545">
    <property type="entry name" value="DEAD/DEAH_box_helicase_dom"/>
</dbReference>
<dbReference type="PROSITE" id="PS51192">
    <property type="entry name" value="HELICASE_ATP_BIND_1"/>
    <property type="match status" value="1"/>
</dbReference>
<evidence type="ECO:0000313" key="2">
    <source>
        <dbReference type="EMBL" id="GLK78103.1"/>
    </source>
</evidence>
<comment type="caution">
    <text evidence="2">The sequence shown here is derived from an EMBL/GenBank/DDBJ whole genome shotgun (WGS) entry which is preliminary data.</text>
</comment>
<keyword evidence="2" id="KW-0547">Nucleotide-binding</keyword>
<reference evidence="2" key="2">
    <citation type="submission" date="2023-01" db="EMBL/GenBank/DDBJ databases">
        <authorList>
            <person name="Sun Q."/>
            <person name="Evtushenko L."/>
        </authorList>
    </citation>
    <scope>NUCLEOTIDE SEQUENCE</scope>
    <source>
        <strain evidence="2">VKM B-2555</strain>
    </source>
</reference>
<dbReference type="GO" id="GO:0016818">
    <property type="term" value="F:hydrolase activity, acting on acid anhydrides, in phosphorus-containing anhydrides"/>
    <property type="evidence" value="ECO:0007669"/>
    <property type="project" value="InterPro"/>
</dbReference>
<evidence type="ECO:0000313" key="3">
    <source>
        <dbReference type="Proteomes" id="UP001143364"/>
    </source>
</evidence>
<name>A0A9W6N583_9HYPH</name>
<dbReference type="InterPro" id="IPR006555">
    <property type="entry name" value="ATP-dep_Helicase_C"/>
</dbReference>
<dbReference type="SMART" id="SM00487">
    <property type="entry name" value="DEXDc"/>
    <property type="match status" value="1"/>
</dbReference>
<dbReference type="Gene3D" id="3.40.50.300">
    <property type="entry name" value="P-loop containing nucleotide triphosphate hydrolases"/>
    <property type="match status" value="2"/>
</dbReference>
<evidence type="ECO:0000259" key="1">
    <source>
        <dbReference type="PROSITE" id="PS51192"/>
    </source>
</evidence>
<protein>
    <submittedName>
        <fullName evidence="2">Helicase</fullName>
    </submittedName>
</protein>
<dbReference type="InterPro" id="IPR014001">
    <property type="entry name" value="Helicase_ATP-bd"/>
</dbReference>
<accession>A0A9W6N583</accession>
<dbReference type="EMBL" id="BSFK01000016">
    <property type="protein sequence ID" value="GLK78103.1"/>
    <property type="molecule type" value="Genomic_DNA"/>
</dbReference>
<feature type="domain" description="Helicase ATP-binding" evidence="1">
    <location>
        <begin position="46"/>
        <end position="313"/>
    </location>
</feature>
<dbReference type="Proteomes" id="UP001143364">
    <property type="component" value="Unassembled WGS sequence"/>
</dbReference>
<dbReference type="InterPro" id="IPR027417">
    <property type="entry name" value="P-loop_NTPase"/>
</dbReference>
<dbReference type="GO" id="GO:0005524">
    <property type="term" value="F:ATP binding"/>
    <property type="evidence" value="ECO:0007669"/>
    <property type="project" value="InterPro"/>
</dbReference>
<sequence>MVDFKKLRESKAKPKPINPREIFNGLPKPPGINDLYASQAEVLDAWFVRRTDRDVVVKLHTGGGKTLVALLMAQSVMNELGEPVIYLAPTNQLVEQVIAKSKEYGISAVPYVKKQPLPGDFYDGKSVLVGSYETLFNGRSKFGVRNSGQDIVKAGTIILDDAHVALSSVREAFSLSISAKDHEDVYADLAGRFRTAFKEVGRSGSFADVTSGRDFGVMEVPSWAWQRKLAEVEQYLAGVVEKIDPFVWPFLRDNLAVSHCLFSRKSVTITPIFPPVDLLPTFEDCTRRIYMSATIADDSEIVRTFGASADAVGKPITSASLAGVGERMILIPELMKLAGTPITPMVKHIAVKLAENKRGAAILTPSGPAAEQWKDVAEYPSNAKAVGEQIAAMQAGASYGPVVLANRYDGIDLAGNACRFLVMDNLPQGTSDYDVFRVNVVADSAVSSLLAQRIEQGIGRGTRGGGDYCAVMLIGSRLVGWIGRKSNLAFLTASTRVQLTMGQEMSGTVTTVKEVHETVMKCLNRDVDWVAYHASELAEAAHAVPVNTLALRVAGGERKAFKLQRLGQYEKALQTLENLIGDDELKSDGQRRAWLSASAARIAYQMDDEDRGQKLQTSAFSISNNHSPPKVRPPYVPRPIPGKQSKAIVARLLEYDLRGALLADFDEAVTELVPEASAARYEEALANLGSYLGFEAERPEKVYNKGPDVLWRTGASFDFVIEAKSKKEDNPLYKSDHAQLLEAENWFKGVYPGREAVRVSALPEAVADKKASTAGSYALRLGEITKLVGALRGVLSDLVASPGKADALRERCEAALQKAKLTPDGIKTTYLVTFEKAAGKGA</sequence>
<organism evidence="2 3">
    <name type="scientific">Methylopila jiangsuensis</name>
    <dbReference type="NCBI Taxonomy" id="586230"/>
    <lineage>
        <taxon>Bacteria</taxon>
        <taxon>Pseudomonadati</taxon>
        <taxon>Pseudomonadota</taxon>
        <taxon>Alphaproteobacteria</taxon>
        <taxon>Hyphomicrobiales</taxon>
        <taxon>Methylopilaceae</taxon>
        <taxon>Methylopila</taxon>
    </lineage>
</organism>
<keyword evidence="2" id="KW-0347">Helicase</keyword>
<dbReference type="AlphaFoldDB" id="A0A9W6N583"/>
<keyword evidence="2" id="KW-0067">ATP-binding</keyword>
<dbReference type="GO" id="GO:0004386">
    <property type="term" value="F:helicase activity"/>
    <property type="evidence" value="ECO:0007669"/>
    <property type="project" value="UniProtKB-KW"/>
</dbReference>
<proteinExistence type="predicted"/>
<keyword evidence="2" id="KW-0378">Hydrolase</keyword>
<dbReference type="RefSeq" id="WP_271205917.1">
    <property type="nucleotide sequence ID" value="NZ_BSFK01000016.1"/>
</dbReference>
<reference evidence="2" key="1">
    <citation type="journal article" date="2014" name="Int. J. Syst. Evol. Microbiol.">
        <title>Complete genome sequence of Corynebacterium casei LMG S-19264T (=DSM 44701T), isolated from a smear-ripened cheese.</title>
        <authorList>
            <consortium name="US DOE Joint Genome Institute (JGI-PGF)"/>
            <person name="Walter F."/>
            <person name="Albersmeier A."/>
            <person name="Kalinowski J."/>
            <person name="Ruckert C."/>
        </authorList>
    </citation>
    <scope>NUCLEOTIDE SEQUENCE</scope>
    <source>
        <strain evidence="2">VKM B-2555</strain>
    </source>
</reference>
<dbReference type="Pfam" id="PF00270">
    <property type="entry name" value="DEAD"/>
    <property type="match status" value="1"/>
</dbReference>
<dbReference type="GO" id="GO:0006139">
    <property type="term" value="P:nucleobase-containing compound metabolic process"/>
    <property type="evidence" value="ECO:0007669"/>
    <property type="project" value="InterPro"/>
</dbReference>
<dbReference type="SUPFAM" id="SSF52540">
    <property type="entry name" value="P-loop containing nucleoside triphosphate hydrolases"/>
    <property type="match status" value="1"/>
</dbReference>
<keyword evidence="3" id="KW-1185">Reference proteome</keyword>
<gene>
    <name evidence="2" type="ORF">GCM10008171_33570</name>
</gene>
<dbReference type="SMART" id="SM00491">
    <property type="entry name" value="HELICc2"/>
    <property type="match status" value="1"/>
</dbReference>
<dbReference type="GO" id="GO:0003676">
    <property type="term" value="F:nucleic acid binding"/>
    <property type="evidence" value="ECO:0007669"/>
    <property type="project" value="InterPro"/>
</dbReference>